<dbReference type="GO" id="GO:0009253">
    <property type="term" value="P:peptidoglycan catabolic process"/>
    <property type="evidence" value="ECO:0007669"/>
    <property type="project" value="InterPro"/>
</dbReference>
<evidence type="ECO:0000313" key="4">
    <source>
        <dbReference type="Proteomes" id="UP000334340"/>
    </source>
</evidence>
<reference evidence="3 4" key="1">
    <citation type="submission" date="2019-07" db="EMBL/GenBank/DDBJ databases">
        <authorList>
            <person name="Cremers G."/>
        </authorList>
    </citation>
    <scope>NUCLEOTIDE SEQUENCE [LARGE SCALE GENOMIC DNA]</scope>
</reference>
<gene>
    <name evidence="3" type="ORF">MELA_02322</name>
</gene>
<dbReference type="CDD" id="cd02696">
    <property type="entry name" value="MurNAc-LAA"/>
    <property type="match status" value="1"/>
</dbReference>
<dbReference type="InterPro" id="IPR002508">
    <property type="entry name" value="MurNAc-LAA_cat"/>
</dbReference>
<name>A0A564ZKU3_9BACT</name>
<dbReference type="PANTHER" id="PTHR30404:SF0">
    <property type="entry name" value="N-ACETYLMURAMOYL-L-ALANINE AMIDASE AMIC"/>
    <property type="match status" value="1"/>
</dbReference>
<dbReference type="InterPro" id="IPR021731">
    <property type="entry name" value="AMIN_dom"/>
</dbReference>
<dbReference type="Pfam" id="PF07833">
    <property type="entry name" value="Cu_amine_oxidN1"/>
    <property type="match status" value="1"/>
</dbReference>
<dbReference type="SMART" id="SM00646">
    <property type="entry name" value="Ami_3"/>
    <property type="match status" value="1"/>
</dbReference>
<evidence type="ECO:0000256" key="1">
    <source>
        <dbReference type="ARBA" id="ARBA00022801"/>
    </source>
</evidence>
<dbReference type="Gene3D" id="3.40.630.40">
    <property type="entry name" value="Zn-dependent exopeptidases"/>
    <property type="match status" value="1"/>
</dbReference>
<dbReference type="AlphaFoldDB" id="A0A564ZKU3"/>
<evidence type="ECO:0000259" key="2">
    <source>
        <dbReference type="SMART" id="SM00646"/>
    </source>
</evidence>
<proteinExistence type="predicted"/>
<evidence type="ECO:0000313" key="3">
    <source>
        <dbReference type="EMBL" id="VUZ85934.1"/>
    </source>
</evidence>
<dbReference type="Proteomes" id="UP000334340">
    <property type="component" value="Unassembled WGS sequence"/>
</dbReference>
<keyword evidence="4" id="KW-1185">Reference proteome</keyword>
<dbReference type="Pfam" id="PF11741">
    <property type="entry name" value="AMIN"/>
    <property type="match status" value="1"/>
</dbReference>
<sequence length="566" mass="61605">MSRRGNYAERARARGETPSMVTGSAMLWSQKRGKRPTVAGLATALWGVLLAVALSSSAAAPVRVYLEKKELTLSTVMIRGAEYLSLKSLGRAVGSSATGAPTRGGARMALGDSTMVLTMGSPEVRIGNSIVVLSETPRQLRESMVVPLELLPIALGARYGEDHVNWNPETRVARVAERAYSLRLFRFRTYPDHTRVVLEGTRPHNFVLREDGASGRVMLEVKGGIVNPSMRTSQVSDGLVAAIEIRQRGNDSQVTIQGTGRSLRSKVFALEGPDRIVVDLFPSERQERHSLPPDTVSKTPRGRAAQSGLAGRAIEATELAGALSVEPLVKTVVIDPGHGGRDAGAIGQSGAKEKDIVLDIGLRLQRLIREQLGMKVIMTRTKDIFVPLENRTMIANRHHADFFISLHVNAAPGSRAVGFETYFLSREPSDRGAKASAVRENTVLNLEGVGQDAQRGLKTVLWDLAQTFYVKESSELAELLLNELGQSLKMENRGIKSAPFFVLIGAAMPSVLVEVAFITNPDEEQKLEQEAYRQQIAEALLAGIGKFRTRYEKRVGSTSAPMPVVR</sequence>
<organism evidence="3 4">
    <name type="scientific">Candidatus Methylomirabilis lanthanidiphila</name>
    <dbReference type="NCBI Taxonomy" id="2211376"/>
    <lineage>
        <taxon>Bacteria</taxon>
        <taxon>Candidatus Methylomirabilota</taxon>
        <taxon>Candidatus Methylomirabilia</taxon>
        <taxon>Candidatus Methylomirabilales</taxon>
        <taxon>Candidatus Methylomirabilaceae</taxon>
        <taxon>Candidatus Methylomirabilis</taxon>
    </lineage>
</organism>
<dbReference type="FunFam" id="3.40.630.40:FF:000005">
    <property type="entry name" value="N-acetylmuramoyl-L-alanine amidase (AmiA)"/>
    <property type="match status" value="1"/>
</dbReference>
<dbReference type="EMBL" id="CABIKM010000038">
    <property type="protein sequence ID" value="VUZ85934.1"/>
    <property type="molecule type" value="Genomic_DNA"/>
</dbReference>
<dbReference type="InterPro" id="IPR050695">
    <property type="entry name" value="N-acetylmuramoyl_amidase_3"/>
</dbReference>
<accession>A0A564ZKU3</accession>
<feature type="domain" description="MurNAc-LAA" evidence="2">
    <location>
        <begin position="392"/>
        <end position="545"/>
    </location>
</feature>
<keyword evidence="1" id="KW-0378">Hydrolase</keyword>
<dbReference type="GO" id="GO:0030288">
    <property type="term" value="C:outer membrane-bounded periplasmic space"/>
    <property type="evidence" value="ECO:0007669"/>
    <property type="project" value="TreeGrafter"/>
</dbReference>
<dbReference type="InterPro" id="IPR012854">
    <property type="entry name" value="Cu_amine_oxidase-like_N"/>
</dbReference>
<dbReference type="Pfam" id="PF01520">
    <property type="entry name" value="Amidase_3"/>
    <property type="match status" value="1"/>
</dbReference>
<protein>
    <submittedName>
        <fullName evidence="3">N-acetylmuramoyl-L-alanine amidase</fullName>
    </submittedName>
</protein>
<dbReference type="SUPFAM" id="SSF53187">
    <property type="entry name" value="Zn-dependent exopeptidases"/>
    <property type="match status" value="1"/>
</dbReference>
<dbReference type="PANTHER" id="PTHR30404">
    <property type="entry name" value="N-ACETYLMURAMOYL-L-ALANINE AMIDASE"/>
    <property type="match status" value="1"/>
</dbReference>
<dbReference type="GO" id="GO:0008745">
    <property type="term" value="F:N-acetylmuramoyl-L-alanine amidase activity"/>
    <property type="evidence" value="ECO:0007669"/>
    <property type="project" value="InterPro"/>
</dbReference>